<keyword evidence="6" id="KW-0411">Iron-sulfur</keyword>
<dbReference type="Pfam" id="PF12801">
    <property type="entry name" value="Fer4_5"/>
    <property type="match status" value="2"/>
</dbReference>
<feature type="transmembrane region" description="Helical" evidence="7">
    <location>
        <begin position="7"/>
        <end position="28"/>
    </location>
</feature>
<feature type="transmembrane region" description="Helical" evidence="7">
    <location>
        <begin position="48"/>
        <end position="67"/>
    </location>
</feature>
<dbReference type="PANTHER" id="PTHR30176">
    <property type="entry name" value="FERREDOXIN-TYPE PROTEIN NAPH"/>
    <property type="match status" value="1"/>
</dbReference>
<evidence type="ECO:0000256" key="5">
    <source>
        <dbReference type="ARBA" id="ARBA00023004"/>
    </source>
</evidence>
<reference evidence="9 10" key="1">
    <citation type="submission" date="2024-03" db="EMBL/GenBank/DDBJ databases">
        <title>Mouse gut bacterial collection (mGBC) of GemPharmatech.</title>
        <authorList>
            <person name="He Y."/>
            <person name="Dong L."/>
            <person name="Wu D."/>
            <person name="Gao X."/>
            <person name="Lin Z."/>
        </authorList>
    </citation>
    <scope>NUCLEOTIDE SEQUENCE [LARGE SCALE GENOMIC DNA]</scope>
    <source>
        <strain evidence="9 10">54-13</strain>
    </source>
</reference>
<organism evidence="9 10">
    <name type="scientific">Heminiphilus faecis</name>
    <dbReference type="NCBI Taxonomy" id="2601703"/>
    <lineage>
        <taxon>Bacteria</taxon>
        <taxon>Pseudomonadati</taxon>
        <taxon>Bacteroidota</taxon>
        <taxon>Bacteroidia</taxon>
        <taxon>Bacteroidales</taxon>
        <taxon>Muribaculaceae</taxon>
        <taxon>Heminiphilus</taxon>
    </lineage>
</organism>
<feature type="domain" description="4Fe-4S ferredoxin-type" evidence="8">
    <location>
        <begin position="218"/>
        <end position="247"/>
    </location>
</feature>
<evidence type="ECO:0000256" key="4">
    <source>
        <dbReference type="ARBA" id="ARBA00022982"/>
    </source>
</evidence>
<dbReference type="InterPro" id="IPR017896">
    <property type="entry name" value="4Fe4S_Fe-S-bd"/>
</dbReference>
<feature type="transmembrane region" description="Helical" evidence="7">
    <location>
        <begin position="147"/>
        <end position="167"/>
    </location>
</feature>
<evidence type="ECO:0000259" key="8">
    <source>
        <dbReference type="PROSITE" id="PS51379"/>
    </source>
</evidence>
<dbReference type="EMBL" id="JBCLPP010000044">
    <property type="protein sequence ID" value="MEY8246381.1"/>
    <property type="molecule type" value="Genomic_DNA"/>
</dbReference>
<evidence type="ECO:0000313" key="9">
    <source>
        <dbReference type="EMBL" id="MEY8246381.1"/>
    </source>
</evidence>
<sequence>MSRNRLKIIRIVVSLAMFVAATLLWIVYSDIFLRPLGWISRIQVFPVAMSLSVASLVFWMAVSFLFGRIYCSSVCPLGTWIDGVARVGAAVRRSPYRYSRPFDFRSFFLLLTLSCIAGGIAIVPVVIEPYCIYSKFVVSVLRPLWGAVNNLIAYTGTVAGGWDVYYVGIVRASVFGIIISVVTMLAVSIPAWFFGRTFCNTLCPVGTMLGYASRYALCRIDIDTDRCTNCRRCEDVCKASCINLNDHVVDGSRCVNCFNCLSVCKDDAIFYRTSRKRLSWPLMQRLSGAKVGEATASSVGGVDNQVKTIKQEDNEAIS</sequence>
<feature type="domain" description="4Fe-4S ferredoxin-type" evidence="8">
    <location>
        <begin position="248"/>
        <end position="274"/>
    </location>
</feature>
<evidence type="ECO:0000256" key="3">
    <source>
        <dbReference type="ARBA" id="ARBA00022723"/>
    </source>
</evidence>
<keyword evidence="2" id="KW-0004">4Fe-4S</keyword>
<protein>
    <submittedName>
        <fullName evidence="9">4Fe-4S binding protein</fullName>
    </submittedName>
</protein>
<name>A0ABV4D0D2_9BACT</name>
<dbReference type="RefSeq" id="WP_121699775.1">
    <property type="nucleotide sequence ID" value="NZ_JBCLPP010000044.1"/>
</dbReference>
<dbReference type="PROSITE" id="PS51379">
    <property type="entry name" value="4FE4S_FER_2"/>
    <property type="match status" value="2"/>
</dbReference>
<keyword evidence="4" id="KW-0249">Electron transport</keyword>
<dbReference type="Gene3D" id="3.30.70.20">
    <property type="match status" value="1"/>
</dbReference>
<gene>
    <name evidence="9" type="ORF">AAK873_12255</name>
</gene>
<evidence type="ECO:0000313" key="10">
    <source>
        <dbReference type="Proteomes" id="UP001565200"/>
    </source>
</evidence>
<dbReference type="Proteomes" id="UP001565200">
    <property type="component" value="Unassembled WGS sequence"/>
</dbReference>
<evidence type="ECO:0000256" key="7">
    <source>
        <dbReference type="SAM" id="Phobius"/>
    </source>
</evidence>
<dbReference type="PANTHER" id="PTHR30176:SF3">
    <property type="entry name" value="FERREDOXIN-TYPE PROTEIN NAPH"/>
    <property type="match status" value="1"/>
</dbReference>
<proteinExistence type="predicted"/>
<dbReference type="SUPFAM" id="SSF54862">
    <property type="entry name" value="4Fe-4S ferredoxins"/>
    <property type="match status" value="1"/>
</dbReference>
<keyword evidence="5" id="KW-0408">Iron</keyword>
<keyword evidence="7" id="KW-0472">Membrane</keyword>
<evidence type="ECO:0000256" key="2">
    <source>
        <dbReference type="ARBA" id="ARBA00022485"/>
    </source>
</evidence>
<feature type="transmembrane region" description="Helical" evidence="7">
    <location>
        <begin position="174"/>
        <end position="194"/>
    </location>
</feature>
<evidence type="ECO:0000256" key="1">
    <source>
        <dbReference type="ARBA" id="ARBA00022448"/>
    </source>
</evidence>
<keyword evidence="3" id="KW-0479">Metal-binding</keyword>
<comment type="caution">
    <text evidence="9">The sequence shown here is derived from an EMBL/GenBank/DDBJ whole genome shotgun (WGS) entry which is preliminary data.</text>
</comment>
<keyword evidence="1" id="KW-0813">Transport</keyword>
<dbReference type="InterPro" id="IPR051684">
    <property type="entry name" value="Electron_Trans/Redox"/>
</dbReference>
<keyword evidence="7" id="KW-0812">Transmembrane</keyword>
<accession>A0ABV4D0D2</accession>
<feature type="transmembrane region" description="Helical" evidence="7">
    <location>
        <begin position="107"/>
        <end position="127"/>
    </location>
</feature>
<keyword evidence="7" id="KW-1133">Transmembrane helix</keyword>
<keyword evidence="10" id="KW-1185">Reference proteome</keyword>
<evidence type="ECO:0000256" key="6">
    <source>
        <dbReference type="ARBA" id="ARBA00023014"/>
    </source>
</evidence>